<keyword evidence="2" id="KW-1185">Reference proteome</keyword>
<sequence length="358" mass="40048">YFDDSYEEFPIMSVDIVKSNDNTTVEYNNDSHACVEGSNDDLYAYRLLLCLCSKFVLDYCGDNYEEFPIGRIPIGPSRSVDNTKSNDNTIANNPTVKCNDDPHACSLVANYCNDSYEGFSIDLFRSINNTAVENNLCACYCDSYKEILINPSRSVNNIIVKNNPCVCSFLNLIIESVDNTIGANINNPTVECNDNLCASSFIPLENLIIESFCIDNSYKEFLDDNTTVESDIYAQDIQLSLQEKTVGIATLFQNTNTNYTFRALYTFTTKIRQHVQRKAKYASGFGKAKAALNLVINMVVKTCGHPPTKHIKLSAENNSHHGGTKISVITINPNNPNLYIHNTNMKLRSNGKTTIQQM</sequence>
<gene>
    <name evidence="1" type="ORF">GMARGA_LOCUS16714</name>
</gene>
<feature type="non-terminal residue" evidence="1">
    <location>
        <position position="1"/>
    </location>
</feature>
<dbReference type="EMBL" id="CAJVQB010012246">
    <property type="protein sequence ID" value="CAG8754028.1"/>
    <property type="molecule type" value="Genomic_DNA"/>
</dbReference>
<dbReference type="Proteomes" id="UP000789901">
    <property type="component" value="Unassembled WGS sequence"/>
</dbReference>
<accession>A0ABN7VCX3</accession>
<evidence type="ECO:0000313" key="2">
    <source>
        <dbReference type="Proteomes" id="UP000789901"/>
    </source>
</evidence>
<comment type="caution">
    <text evidence="1">The sequence shown here is derived from an EMBL/GenBank/DDBJ whole genome shotgun (WGS) entry which is preliminary data.</text>
</comment>
<protein>
    <submittedName>
        <fullName evidence="1">14178_t:CDS:1</fullName>
    </submittedName>
</protein>
<proteinExistence type="predicted"/>
<evidence type="ECO:0000313" key="1">
    <source>
        <dbReference type="EMBL" id="CAG8754028.1"/>
    </source>
</evidence>
<organism evidence="1 2">
    <name type="scientific">Gigaspora margarita</name>
    <dbReference type="NCBI Taxonomy" id="4874"/>
    <lineage>
        <taxon>Eukaryota</taxon>
        <taxon>Fungi</taxon>
        <taxon>Fungi incertae sedis</taxon>
        <taxon>Mucoromycota</taxon>
        <taxon>Glomeromycotina</taxon>
        <taxon>Glomeromycetes</taxon>
        <taxon>Diversisporales</taxon>
        <taxon>Gigasporaceae</taxon>
        <taxon>Gigaspora</taxon>
    </lineage>
</organism>
<reference evidence="1 2" key="1">
    <citation type="submission" date="2021-06" db="EMBL/GenBank/DDBJ databases">
        <authorList>
            <person name="Kallberg Y."/>
            <person name="Tangrot J."/>
            <person name="Rosling A."/>
        </authorList>
    </citation>
    <scope>NUCLEOTIDE SEQUENCE [LARGE SCALE GENOMIC DNA]</scope>
    <source>
        <strain evidence="1 2">120-4 pot B 10/14</strain>
    </source>
</reference>
<name>A0ABN7VCX3_GIGMA</name>